<organism evidence="16 17">
    <name type="scientific">Sphingomonas sanguinis</name>
    <dbReference type="NCBI Taxonomy" id="33051"/>
    <lineage>
        <taxon>Bacteria</taxon>
        <taxon>Pseudomonadati</taxon>
        <taxon>Pseudomonadota</taxon>
        <taxon>Alphaproteobacteria</taxon>
        <taxon>Sphingomonadales</taxon>
        <taxon>Sphingomonadaceae</taxon>
        <taxon>Sphingomonas</taxon>
    </lineage>
</organism>
<evidence type="ECO:0008006" key="18">
    <source>
        <dbReference type="Google" id="ProtNLM"/>
    </source>
</evidence>
<dbReference type="PROSITE" id="PS51257">
    <property type="entry name" value="PROKAR_LIPOPROTEIN"/>
    <property type="match status" value="1"/>
</dbReference>
<evidence type="ECO:0000256" key="7">
    <source>
        <dbReference type="ARBA" id="ARBA00023065"/>
    </source>
</evidence>
<dbReference type="GO" id="GO:0006826">
    <property type="term" value="P:iron ion transport"/>
    <property type="evidence" value="ECO:0007669"/>
    <property type="project" value="UniProtKB-KW"/>
</dbReference>
<name>A0A147ILT9_9SPHN</name>
<accession>A0A147ILT9</accession>
<gene>
    <name evidence="16" type="ORF">SB4_16290</name>
</gene>
<dbReference type="SUPFAM" id="SSF56935">
    <property type="entry name" value="Porins"/>
    <property type="match status" value="1"/>
</dbReference>
<evidence type="ECO:0000256" key="3">
    <source>
        <dbReference type="ARBA" id="ARBA00022452"/>
    </source>
</evidence>
<evidence type="ECO:0000256" key="8">
    <source>
        <dbReference type="ARBA" id="ARBA00023077"/>
    </source>
</evidence>
<dbReference type="InterPro" id="IPR039426">
    <property type="entry name" value="TonB-dep_rcpt-like"/>
</dbReference>
<evidence type="ECO:0000256" key="2">
    <source>
        <dbReference type="ARBA" id="ARBA00022448"/>
    </source>
</evidence>
<feature type="domain" description="TonB-dependent receptor-like beta-barrel" evidence="14">
    <location>
        <begin position="274"/>
        <end position="690"/>
    </location>
</feature>
<evidence type="ECO:0000259" key="15">
    <source>
        <dbReference type="Pfam" id="PF07715"/>
    </source>
</evidence>
<keyword evidence="3 11" id="KW-1134">Transmembrane beta strand</keyword>
<proteinExistence type="inferred from homology"/>
<keyword evidence="7" id="KW-0406">Ion transport</keyword>
<dbReference type="PROSITE" id="PS52016">
    <property type="entry name" value="TONB_DEPENDENT_REC_3"/>
    <property type="match status" value="1"/>
</dbReference>
<feature type="domain" description="TonB-dependent receptor plug" evidence="15">
    <location>
        <begin position="50"/>
        <end position="152"/>
    </location>
</feature>
<keyword evidence="10 11" id="KW-0998">Cell outer membrane</keyword>
<protein>
    <recommendedName>
        <fullName evidence="18">TonB-dependent receptor</fullName>
    </recommendedName>
</protein>
<keyword evidence="5 11" id="KW-0812">Transmembrane</keyword>
<dbReference type="InterPro" id="IPR036942">
    <property type="entry name" value="Beta-barrel_TonB_sf"/>
</dbReference>
<keyword evidence="13" id="KW-0732">Signal</keyword>
<dbReference type="InterPro" id="IPR012910">
    <property type="entry name" value="Plug_dom"/>
</dbReference>
<evidence type="ECO:0000256" key="4">
    <source>
        <dbReference type="ARBA" id="ARBA00022496"/>
    </source>
</evidence>
<keyword evidence="8 12" id="KW-0798">TonB box</keyword>
<evidence type="ECO:0000256" key="11">
    <source>
        <dbReference type="PROSITE-ProRule" id="PRU01360"/>
    </source>
</evidence>
<evidence type="ECO:0000256" key="10">
    <source>
        <dbReference type="ARBA" id="ARBA00023237"/>
    </source>
</evidence>
<feature type="signal peptide" evidence="13">
    <location>
        <begin position="1"/>
        <end position="24"/>
    </location>
</feature>
<feature type="chain" id="PRO_5007548750" description="TonB-dependent receptor" evidence="13">
    <location>
        <begin position="25"/>
        <end position="730"/>
    </location>
</feature>
<evidence type="ECO:0000313" key="17">
    <source>
        <dbReference type="Proteomes" id="UP000074072"/>
    </source>
</evidence>
<evidence type="ECO:0000313" key="16">
    <source>
        <dbReference type="EMBL" id="KTT96133.1"/>
    </source>
</evidence>
<dbReference type="Pfam" id="PF07715">
    <property type="entry name" value="Plug"/>
    <property type="match status" value="1"/>
</dbReference>
<dbReference type="EMBL" id="LDTE01000117">
    <property type="protein sequence ID" value="KTT96133.1"/>
    <property type="molecule type" value="Genomic_DNA"/>
</dbReference>
<comment type="caution">
    <text evidence="16">The sequence shown here is derived from an EMBL/GenBank/DDBJ whole genome shotgun (WGS) entry which is preliminary data.</text>
</comment>
<dbReference type="Proteomes" id="UP000074072">
    <property type="component" value="Unassembled WGS sequence"/>
</dbReference>
<reference evidence="16 17" key="1">
    <citation type="journal article" date="2016" name="Front. Microbiol.">
        <title>Genomic Resource of Rice Seed Associated Bacteria.</title>
        <authorList>
            <person name="Midha S."/>
            <person name="Bansal K."/>
            <person name="Sharma S."/>
            <person name="Kumar N."/>
            <person name="Patil P.P."/>
            <person name="Chaudhry V."/>
            <person name="Patil P.B."/>
        </authorList>
    </citation>
    <scope>NUCLEOTIDE SEQUENCE [LARGE SCALE GENOMIC DNA]</scope>
    <source>
        <strain evidence="16 17">SB4</strain>
    </source>
</reference>
<dbReference type="PATRIC" id="fig|33051.4.peg.690"/>
<keyword evidence="6" id="KW-0408">Iron</keyword>
<dbReference type="AlphaFoldDB" id="A0A147ILT9"/>
<dbReference type="InterPro" id="IPR000531">
    <property type="entry name" value="Beta-barrel_TonB"/>
</dbReference>
<sequence length="730" mass="79421">MRAVSLSAVSAATLACALAHPAAAQQEPPSPASVEPGDIVVTGTRRDTRLQDTDVSVTVLDRKALDEARIRDVRQLDAVVPNVQFNESGQLGSTFISIRGIESNPFIINRAAVYIDGIPFRELSNAVLNQVESIEVLRGPQATLYGANSESGLIVINTRAPTDHVVAEARATGTAYRGGLNGAVDGFLGGPLAGDTLAGSIAWKAEQGDSFLPNRQPGAPEGSLRTLFLQGRLRWKPSDRLTVNGTAYILDKHAPGIFDQQYVPLDVELYNRTYADRFNGGRRIGRFDYIEDAPKRTQQQEIVSGVSASYDPGYGRIDAALSYRHYYGDAKGLDFDFTALPTAAGEDRKSRDFFNAELRFSSPASEPFNYIIGATHYRDDNDRFQTTFTGPGTLDSYQPAPHQFSHSRDWGVFASASWSPVFIPKVTASAGIRYDHAHRAAKQNAGQLDLGGGSLFIYRDAELAGDFHAVLPRFSIRYEPSSRLTVYASSAKGYIPGGFNLTAAQANLPNSVLRYASETMWSHEGGFKWRSVDGRLRLAGAGFYIRSHNWQEIQVATDPVTGRIISSDYIGASASIDSKGFELEASAEPTRGLTLTANMGYADARYRDLQLTATTNARGTRVKLVPAYDGYLAARYQIPDGLFARAELSLKGKESLNSGGAPVQPATQTIALQAGYEAPRWSVRAFVDNLTDVRRASGLAFRNLGFGNDGNWYAPVSRGRQIGVELGWRI</sequence>
<keyword evidence="2 11" id="KW-0813">Transport</keyword>
<dbReference type="Pfam" id="PF00593">
    <property type="entry name" value="TonB_dep_Rec_b-barrel"/>
    <property type="match status" value="1"/>
</dbReference>
<evidence type="ECO:0000256" key="9">
    <source>
        <dbReference type="ARBA" id="ARBA00023136"/>
    </source>
</evidence>
<dbReference type="Gene3D" id="2.40.170.20">
    <property type="entry name" value="TonB-dependent receptor, beta-barrel domain"/>
    <property type="match status" value="1"/>
</dbReference>
<evidence type="ECO:0000256" key="13">
    <source>
        <dbReference type="SAM" id="SignalP"/>
    </source>
</evidence>
<dbReference type="OrthoDB" id="9775095at2"/>
<keyword evidence="9 11" id="KW-0472">Membrane</keyword>
<dbReference type="PANTHER" id="PTHR32552">
    <property type="entry name" value="FERRICHROME IRON RECEPTOR-RELATED"/>
    <property type="match status" value="1"/>
</dbReference>
<keyword evidence="4" id="KW-0410">Iron transport</keyword>
<evidence type="ECO:0000256" key="5">
    <source>
        <dbReference type="ARBA" id="ARBA00022692"/>
    </source>
</evidence>
<evidence type="ECO:0000256" key="6">
    <source>
        <dbReference type="ARBA" id="ARBA00023004"/>
    </source>
</evidence>
<dbReference type="GO" id="GO:0009279">
    <property type="term" value="C:cell outer membrane"/>
    <property type="evidence" value="ECO:0007669"/>
    <property type="project" value="UniProtKB-SubCell"/>
</dbReference>
<dbReference type="PANTHER" id="PTHR32552:SF81">
    <property type="entry name" value="TONB-DEPENDENT OUTER MEMBRANE RECEPTOR"/>
    <property type="match status" value="1"/>
</dbReference>
<evidence type="ECO:0000259" key="14">
    <source>
        <dbReference type="Pfam" id="PF00593"/>
    </source>
</evidence>
<comment type="similarity">
    <text evidence="11 12">Belongs to the TonB-dependent receptor family.</text>
</comment>
<evidence type="ECO:0000256" key="1">
    <source>
        <dbReference type="ARBA" id="ARBA00004571"/>
    </source>
</evidence>
<evidence type="ECO:0000256" key="12">
    <source>
        <dbReference type="RuleBase" id="RU003357"/>
    </source>
</evidence>
<comment type="subcellular location">
    <subcellularLocation>
        <location evidence="1 11">Cell outer membrane</location>
        <topology evidence="1 11">Multi-pass membrane protein</topology>
    </subcellularLocation>
</comment>